<name>S5Y222_PARAH</name>
<dbReference type="RefSeq" id="WP_020952544.1">
    <property type="nucleotide sequence ID" value="NC_022050.1"/>
</dbReference>
<evidence type="ECO:0000313" key="4">
    <source>
        <dbReference type="Proteomes" id="UP000015480"/>
    </source>
</evidence>
<dbReference type="InterPro" id="IPR047611">
    <property type="entry name" value="RepABC_RepC"/>
</dbReference>
<reference evidence="3 4" key="1">
    <citation type="journal article" date="2014" name="BMC Genomics">
        <title>Architecture and functions of a multipartite genome of the methylotrophic bacterium Paracoccus aminophilus JCM 7686, containing primary and secondary chromids.</title>
        <authorList>
            <person name="Dziewit L."/>
            <person name="Czarnecki J."/>
            <person name="Wibberg D."/>
            <person name="Radlinska M."/>
            <person name="Mrozek P."/>
            <person name="Szymczak M."/>
            <person name="Schluter A."/>
            <person name="Puhler A."/>
            <person name="Bartosik D."/>
        </authorList>
    </citation>
    <scope>NUCLEOTIDE SEQUENCE [LARGE SCALE GENOMIC DNA]</scope>
    <source>
        <strain evidence="3">JCM 7686</strain>
        <plasmid evidence="4">Plasmid pAMI8</plasmid>
    </source>
</reference>
<dbReference type="NCBIfam" id="NF040974">
    <property type="entry name" value="RepABC_RepC"/>
    <property type="match status" value="1"/>
</dbReference>
<geneLocation type="plasmid" evidence="3 4">
    <name>pAMI8</name>
</geneLocation>
<dbReference type="AlphaFoldDB" id="S5Y222"/>
<keyword evidence="3" id="KW-0614">Plasmid</keyword>
<organism evidence="3 4">
    <name type="scientific">Paracoccus aminophilus JCM 7686</name>
    <dbReference type="NCBI Taxonomy" id="1367847"/>
    <lineage>
        <taxon>Bacteria</taxon>
        <taxon>Pseudomonadati</taxon>
        <taxon>Pseudomonadota</taxon>
        <taxon>Alphaproteobacteria</taxon>
        <taxon>Rhodobacterales</taxon>
        <taxon>Paracoccaceae</taxon>
        <taxon>Paracoccus</taxon>
    </lineage>
</organism>
<dbReference type="InterPro" id="IPR005090">
    <property type="entry name" value="RepC_N"/>
</dbReference>
<dbReference type="InterPro" id="IPR036388">
    <property type="entry name" value="WH-like_DNA-bd_sf"/>
</dbReference>
<feature type="domain" description="Plasmid replication protein C N-terminal" evidence="1">
    <location>
        <begin position="32"/>
        <end position="177"/>
    </location>
</feature>
<dbReference type="InterPro" id="IPR021760">
    <property type="entry name" value="RepC_C"/>
</dbReference>
<dbReference type="Gene3D" id="1.10.10.10">
    <property type="entry name" value="Winged helix-like DNA-binding domain superfamily/Winged helix DNA-binding domain"/>
    <property type="match status" value="1"/>
</dbReference>
<dbReference type="OrthoDB" id="7488837at2"/>
<protein>
    <submittedName>
        <fullName evidence="3">Replication protein C</fullName>
    </submittedName>
</protein>
<accession>S5Y222</accession>
<evidence type="ECO:0000313" key="3">
    <source>
        <dbReference type="EMBL" id="AGT11502.1"/>
    </source>
</evidence>
<dbReference type="SUPFAM" id="SSF46785">
    <property type="entry name" value="Winged helix' DNA-binding domain"/>
    <property type="match status" value="1"/>
</dbReference>
<dbReference type="InterPro" id="IPR036390">
    <property type="entry name" value="WH_DNA-bd_sf"/>
</dbReference>
<evidence type="ECO:0000259" key="1">
    <source>
        <dbReference type="Pfam" id="PF03428"/>
    </source>
</evidence>
<dbReference type="KEGG" id="pami:JCM7686_pAMI8p001"/>
<gene>
    <name evidence="3" type="ORF">JCM7686_pAMI8p001</name>
</gene>
<dbReference type="HOGENOM" id="CLU_051007_1_0_5"/>
<sequence>MAFYSLKAHGYTPDGIETYVHEDGLRQSPAHLPASRWQLLRSLVLAKDHFGLTDRDLTVLQALLSCLPGDDRRFMTAFASNATLSSRTQGMHERTLRRHLAALIDAGIIVRRDSPNRKRYARRSLDGEIQSPFGFDLTPLFARHAEIEDAARTEEASRVRIKTLREELSLIRNEIKADPNQLVIADAIRKALKRKLTEAELIALRDKLGILLARPNSASALHSTEEMSGAAGQNVRHIQESQDYLNESEGELLTKSAQFSNPVTTQQASEGEHTDSSSDAILPTLGRVCEACPSAMELAQAPIHNWYELERFSWALAPMIGVTHELMGFAERNLGRHARSVVILYIVERISRIRSPGAYLRSLCKKAQAGLLSPSRLIAGLTREHIVPA</sequence>
<dbReference type="EMBL" id="CP006655">
    <property type="protein sequence ID" value="AGT11502.1"/>
    <property type="molecule type" value="Genomic_DNA"/>
</dbReference>
<dbReference type="Pfam" id="PF03428">
    <property type="entry name" value="RP-C"/>
    <property type="match status" value="1"/>
</dbReference>
<feature type="domain" description="Plasmid replication protein C C-terminal" evidence="2">
    <location>
        <begin position="285"/>
        <end position="383"/>
    </location>
</feature>
<evidence type="ECO:0000259" key="2">
    <source>
        <dbReference type="Pfam" id="PF11800"/>
    </source>
</evidence>
<dbReference type="Proteomes" id="UP000015480">
    <property type="component" value="Plasmid pAMI8"/>
</dbReference>
<keyword evidence="4" id="KW-1185">Reference proteome</keyword>
<proteinExistence type="predicted"/>
<dbReference type="Pfam" id="PF11800">
    <property type="entry name" value="RP-C_C"/>
    <property type="match status" value="1"/>
</dbReference>